<dbReference type="Proteomes" id="UP000000323">
    <property type="component" value="Chromosome 1"/>
</dbReference>
<dbReference type="AlphaFoldDB" id="D1CF49"/>
<evidence type="ECO:0000313" key="3">
    <source>
        <dbReference type="Proteomes" id="UP000000323"/>
    </source>
</evidence>
<dbReference type="HOGENOM" id="CLU_2025672_0_0_0"/>
<feature type="transmembrane region" description="Helical" evidence="1">
    <location>
        <begin position="100"/>
        <end position="121"/>
    </location>
</feature>
<dbReference type="STRING" id="525904.Tter_0638"/>
<evidence type="ECO:0000256" key="1">
    <source>
        <dbReference type="SAM" id="Phobius"/>
    </source>
</evidence>
<gene>
    <name evidence="2" type="ordered locus">Tter_0638</name>
</gene>
<protein>
    <submittedName>
        <fullName evidence="2">Uncharacterized protein</fullName>
    </submittedName>
</protein>
<evidence type="ECO:0000313" key="2">
    <source>
        <dbReference type="EMBL" id="ACZ41555.1"/>
    </source>
</evidence>
<feature type="transmembrane region" description="Helical" evidence="1">
    <location>
        <begin position="60"/>
        <end position="79"/>
    </location>
</feature>
<accession>D1CF49</accession>
<keyword evidence="3" id="KW-1185">Reference proteome</keyword>
<dbReference type="KEGG" id="ttr:Tter_0638"/>
<keyword evidence="1" id="KW-0472">Membrane</keyword>
<proteinExistence type="predicted"/>
<feature type="transmembrane region" description="Helical" evidence="1">
    <location>
        <begin position="20"/>
        <end position="40"/>
    </location>
</feature>
<name>D1CF49_THET1</name>
<keyword evidence="1" id="KW-1133">Transmembrane helix</keyword>
<reference evidence="3" key="1">
    <citation type="journal article" date="2010" name="Stand. Genomic Sci.">
        <title>Complete genome sequence of 'Thermobaculum terrenum' type strain (YNP1).</title>
        <authorList>
            <person name="Kiss H."/>
            <person name="Cleland D."/>
            <person name="Lapidus A."/>
            <person name="Lucas S."/>
            <person name="Glavina Del Rio T."/>
            <person name="Nolan M."/>
            <person name="Tice H."/>
            <person name="Han C."/>
            <person name="Goodwin L."/>
            <person name="Pitluck S."/>
            <person name="Liolios K."/>
            <person name="Ivanova N."/>
            <person name="Mavromatis K."/>
            <person name="Ovchinnikova G."/>
            <person name="Pati A."/>
            <person name="Chen A."/>
            <person name="Palaniappan K."/>
            <person name="Land M."/>
            <person name="Hauser L."/>
            <person name="Chang Y."/>
            <person name="Jeffries C."/>
            <person name="Lu M."/>
            <person name="Brettin T."/>
            <person name="Detter J."/>
            <person name="Goker M."/>
            <person name="Tindall B."/>
            <person name="Beck B."/>
            <person name="McDermott T."/>
            <person name="Woyke T."/>
            <person name="Bristow J."/>
            <person name="Eisen J."/>
            <person name="Markowitz V."/>
            <person name="Hugenholtz P."/>
            <person name="Kyrpides N."/>
            <person name="Klenk H."/>
            <person name="Cheng J."/>
        </authorList>
    </citation>
    <scope>NUCLEOTIDE SEQUENCE [LARGE SCALE GENOMIC DNA]</scope>
    <source>
        <strain evidence="3">ATCC BAA-798 / YNP1</strain>
    </source>
</reference>
<sequence length="122" mass="14199">MNILSRSRVYSLTKVKAIVLCYLLWLVLVVLSFFCGIQIWRPSIALLLYLIFRDSDAGHFFYLSSVVVVAIITFSFMMLSEYYLREGIPKGLLWSRFLSLFLFVSILVLVGLTLQYVLWMLI</sequence>
<organism evidence="2 3">
    <name type="scientific">Thermobaculum terrenum (strain ATCC BAA-798 / CCMEE 7001 / YNP1)</name>
    <dbReference type="NCBI Taxonomy" id="525904"/>
    <lineage>
        <taxon>Bacteria</taxon>
        <taxon>Bacillati</taxon>
        <taxon>Chloroflexota</taxon>
        <taxon>Chloroflexia</taxon>
        <taxon>Candidatus Thermobaculales</taxon>
        <taxon>Candidatus Thermobaculaceae</taxon>
        <taxon>Thermobaculum</taxon>
    </lineage>
</organism>
<keyword evidence="1" id="KW-0812">Transmembrane</keyword>
<dbReference type="EMBL" id="CP001825">
    <property type="protein sequence ID" value="ACZ41555.1"/>
    <property type="molecule type" value="Genomic_DNA"/>
</dbReference>